<name>A0A239MHR5_9ACTN</name>
<evidence type="ECO:0000313" key="3">
    <source>
        <dbReference type="EMBL" id="SNT42245.1"/>
    </source>
</evidence>
<protein>
    <submittedName>
        <fullName evidence="3">Uncharacterized protein</fullName>
    </submittedName>
</protein>
<dbReference type="AlphaFoldDB" id="A0A239MHR5"/>
<gene>
    <name evidence="3" type="ORF">SAMN05216252_124123</name>
</gene>
<reference evidence="3 4" key="1">
    <citation type="submission" date="2017-06" db="EMBL/GenBank/DDBJ databases">
        <authorList>
            <person name="Kim H.J."/>
            <person name="Triplett B.A."/>
        </authorList>
    </citation>
    <scope>NUCLEOTIDE SEQUENCE [LARGE SCALE GENOMIC DNA]</scope>
    <source>
        <strain evidence="3 4">CGMCC 4.1858</strain>
    </source>
</reference>
<keyword evidence="2" id="KW-0472">Membrane</keyword>
<dbReference type="OrthoDB" id="3851768at2"/>
<keyword evidence="4" id="KW-1185">Reference proteome</keyword>
<evidence type="ECO:0000313" key="4">
    <source>
        <dbReference type="Proteomes" id="UP000198280"/>
    </source>
</evidence>
<accession>A0A239MHR5</accession>
<feature type="compositionally biased region" description="Low complexity" evidence="1">
    <location>
        <begin position="54"/>
        <end position="83"/>
    </location>
</feature>
<dbReference type="Proteomes" id="UP000198280">
    <property type="component" value="Unassembled WGS sequence"/>
</dbReference>
<feature type="region of interest" description="Disordered" evidence="1">
    <location>
        <begin position="1"/>
        <end position="84"/>
    </location>
</feature>
<proteinExistence type="predicted"/>
<evidence type="ECO:0000256" key="1">
    <source>
        <dbReference type="SAM" id="MobiDB-lite"/>
    </source>
</evidence>
<sequence length="338" mass="35844">MTEQTQSDDVKKIPAQAGAPAAETLPDAGPAAAPSGNDASEPVTAEAASTSDTPAEPAGPAVAEPVAESMPAEATPAEAVTPVPRKRLRDRRGLRAAARWTAAVVVFAVLGGAAAYAVTQPERTEIPGLETPDDGRWTYPALKLPKLPAGQPGAMDRDNPAGRHHADLRTLLPPVPSGAKRDTSFPDRGGWLPTADFVEIYPEGVRKKFRALLEDNTLRHVAARAWTMPDGTRTEIYLVQFATKPYTTRVRNELIVPPAFAQAAHPGTDTAWSDDDSAVPKGEMVSPYNEAAPRGATHLRAAYITAGDTLAVVHMEKRGTQSAVPFHQTVLLQAQLLG</sequence>
<feature type="transmembrane region" description="Helical" evidence="2">
    <location>
        <begin position="96"/>
        <end position="118"/>
    </location>
</feature>
<dbReference type="RefSeq" id="WP_089227680.1">
    <property type="nucleotide sequence ID" value="NZ_FZOF01000024.1"/>
</dbReference>
<keyword evidence="2" id="KW-0812">Transmembrane</keyword>
<evidence type="ECO:0000256" key="2">
    <source>
        <dbReference type="SAM" id="Phobius"/>
    </source>
</evidence>
<organism evidence="3 4">
    <name type="scientific">Actinacidiphila glaucinigra</name>
    <dbReference type="NCBI Taxonomy" id="235986"/>
    <lineage>
        <taxon>Bacteria</taxon>
        <taxon>Bacillati</taxon>
        <taxon>Actinomycetota</taxon>
        <taxon>Actinomycetes</taxon>
        <taxon>Kitasatosporales</taxon>
        <taxon>Streptomycetaceae</taxon>
        <taxon>Actinacidiphila</taxon>
    </lineage>
</organism>
<keyword evidence="2" id="KW-1133">Transmembrane helix</keyword>
<dbReference type="EMBL" id="FZOF01000024">
    <property type="protein sequence ID" value="SNT42245.1"/>
    <property type="molecule type" value="Genomic_DNA"/>
</dbReference>